<feature type="compositionally biased region" description="Low complexity" evidence="10">
    <location>
        <begin position="314"/>
        <end position="327"/>
    </location>
</feature>
<dbReference type="FunFam" id="3.30.200.20:FF:000049">
    <property type="entry name" value="cyclin-dependent kinase-like 1 isoform X1"/>
    <property type="match status" value="1"/>
</dbReference>
<dbReference type="SMART" id="SM00220">
    <property type="entry name" value="S_TKc"/>
    <property type="match status" value="1"/>
</dbReference>
<evidence type="ECO:0000313" key="13">
    <source>
        <dbReference type="Proteomes" id="UP000215902"/>
    </source>
</evidence>
<dbReference type="Pfam" id="PF00069">
    <property type="entry name" value="Pkinase"/>
    <property type="match status" value="1"/>
</dbReference>
<dbReference type="Gene3D" id="3.30.200.20">
    <property type="entry name" value="Phosphorylase Kinase, domain 1"/>
    <property type="match status" value="1"/>
</dbReference>
<keyword evidence="13" id="KW-1185">Reference proteome</keyword>
<comment type="catalytic activity">
    <reaction evidence="8">
        <text>L-seryl-[protein] + ATP = O-phospho-L-seryl-[protein] + ADP + H(+)</text>
        <dbReference type="Rhea" id="RHEA:17989"/>
        <dbReference type="Rhea" id="RHEA-COMP:9863"/>
        <dbReference type="Rhea" id="RHEA-COMP:11604"/>
        <dbReference type="ChEBI" id="CHEBI:15378"/>
        <dbReference type="ChEBI" id="CHEBI:29999"/>
        <dbReference type="ChEBI" id="CHEBI:30616"/>
        <dbReference type="ChEBI" id="CHEBI:83421"/>
        <dbReference type="ChEBI" id="CHEBI:456216"/>
        <dbReference type="EC" id="2.7.11.22"/>
    </reaction>
</comment>
<evidence type="ECO:0000256" key="3">
    <source>
        <dbReference type="ARBA" id="ARBA00022679"/>
    </source>
</evidence>
<dbReference type="EMBL" id="NIVC01001304">
    <property type="protein sequence ID" value="PAA69648.1"/>
    <property type="molecule type" value="Genomic_DNA"/>
</dbReference>
<accession>A0A267F7C6</accession>
<feature type="binding site" evidence="9">
    <location>
        <position position="34"/>
    </location>
    <ligand>
        <name>ATP</name>
        <dbReference type="ChEBI" id="CHEBI:30616"/>
    </ligand>
</feature>
<evidence type="ECO:0000256" key="5">
    <source>
        <dbReference type="ARBA" id="ARBA00022777"/>
    </source>
</evidence>
<dbReference type="PROSITE" id="PS50011">
    <property type="entry name" value="PROTEIN_KINASE_DOM"/>
    <property type="match status" value="1"/>
</dbReference>
<keyword evidence="2" id="KW-0723">Serine/threonine-protein kinase</keyword>
<dbReference type="Proteomes" id="UP000215902">
    <property type="component" value="Unassembled WGS sequence"/>
</dbReference>
<evidence type="ECO:0000256" key="6">
    <source>
        <dbReference type="ARBA" id="ARBA00022840"/>
    </source>
</evidence>
<comment type="caution">
    <text evidence="12">The sequence shown here is derived from an EMBL/GenBank/DDBJ whole genome shotgun (WGS) entry which is preliminary data.</text>
</comment>
<evidence type="ECO:0000256" key="4">
    <source>
        <dbReference type="ARBA" id="ARBA00022741"/>
    </source>
</evidence>
<keyword evidence="3" id="KW-0808">Transferase</keyword>
<feature type="compositionally biased region" description="Basic and acidic residues" evidence="10">
    <location>
        <begin position="449"/>
        <end position="459"/>
    </location>
</feature>
<dbReference type="InterPro" id="IPR050117">
    <property type="entry name" value="MAPK"/>
</dbReference>
<dbReference type="PROSITE" id="PS00107">
    <property type="entry name" value="PROTEIN_KINASE_ATP"/>
    <property type="match status" value="1"/>
</dbReference>
<dbReference type="GO" id="GO:0005524">
    <property type="term" value="F:ATP binding"/>
    <property type="evidence" value="ECO:0007669"/>
    <property type="project" value="UniProtKB-UniRule"/>
</dbReference>
<dbReference type="SUPFAM" id="SSF56112">
    <property type="entry name" value="Protein kinase-like (PK-like)"/>
    <property type="match status" value="1"/>
</dbReference>
<evidence type="ECO:0000259" key="11">
    <source>
        <dbReference type="PROSITE" id="PS50011"/>
    </source>
</evidence>
<feature type="domain" description="Protein kinase" evidence="11">
    <location>
        <begin position="4"/>
        <end position="286"/>
    </location>
</feature>
<dbReference type="AlphaFoldDB" id="A0A267F7C6"/>
<feature type="compositionally biased region" description="Basic and acidic residues" evidence="10">
    <location>
        <begin position="431"/>
        <end position="441"/>
    </location>
</feature>
<keyword evidence="5" id="KW-0418">Kinase</keyword>
<dbReference type="EC" id="2.7.11.22" evidence="1"/>
<feature type="compositionally biased region" description="Low complexity" evidence="10">
    <location>
        <begin position="404"/>
        <end position="421"/>
    </location>
</feature>
<evidence type="ECO:0000313" key="12">
    <source>
        <dbReference type="EMBL" id="PAA69648.1"/>
    </source>
</evidence>
<evidence type="ECO:0000256" key="10">
    <source>
        <dbReference type="SAM" id="MobiDB-lite"/>
    </source>
</evidence>
<protein>
    <recommendedName>
        <fullName evidence="1">cyclin-dependent kinase</fullName>
        <ecNumber evidence="1">2.7.11.22</ecNumber>
    </recommendedName>
</protein>
<dbReference type="InterPro" id="IPR000719">
    <property type="entry name" value="Prot_kinase_dom"/>
</dbReference>
<evidence type="ECO:0000256" key="2">
    <source>
        <dbReference type="ARBA" id="ARBA00022527"/>
    </source>
</evidence>
<dbReference type="GO" id="GO:0004693">
    <property type="term" value="F:cyclin-dependent protein serine/threonine kinase activity"/>
    <property type="evidence" value="ECO:0007669"/>
    <property type="project" value="UniProtKB-EC"/>
</dbReference>
<comment type="catalytic activity">
    <reaction evidence="7">
        <text>L-threonyl-[protein] + ATP = O-phospho-L-threonyl-[protein] + ADP + H(+)</text>
        <dbReference type="Rhea" id="RHEA:46608"/>
        <dbReference type="Rhea" id="RHEA-COMP:11060"/>
        <dbReference type="Rhea" id="RHEA-COMP:11605"/>
        <dbReference type="ChEBI" id="CHEBI:15378"/>
        <dbReference type="ChEBI" id="CHEBI:30013"/>
        <dbReference type="ChEBI" id="CHEBI:30616"/>
        <dbReference type="ChEBI" id="CHEBI:61977"/>
        <dbReference type="ChEBI" id="CHEBI:456216"/>
        <dbReference type="EC" id="2.7.11.22"/>
    </reaction>
</comment>
<organism evidence="12 13">
    <name type="scientific">Macrostomum lignano</name>
    <dbReference type="NCBI Taxonomy" id="282301"/>
    <lineage>
        <taxon>Eukaryota</taxon>
        <taxon>Metazoa</taxon>
        <taxon>Spiralia</taxon>
        <taxon>Lophotrochozoa</taxon>
        <taxon>Platyhelminthes</taxon>
        <taxon>Rhabditophora</taxon>
        <taxon>Macrostomorpha</taxon>
        <taxon>Macrostomida</taxon>
        <taxon>Macrostomidae</taxon>
        <taxon>Macrostomum</taxon>
    </lineage>
</organism>
<dbReference type="PANTHER" id="PTHR24055">
    <property type="entry name" value="MITOGEN-ACTIVATED PROTEIN KINASE"/>
    <property type="match status" value="1"/>
</dbReference>
<gene>
    <name evidence="12" type="ORF">BOX15_Mlig034112g1</name>
</gene>
<feature type="compositionally biased region" description="Pro residues" evidence="10">
    <location>
        <begin position="360"/>
        <end position="378"/>
    </location>
</feature>
<dbReference type="InterPro" id="IPR011009">
    <property type="entry name" value="Kinase-like_dom_sf"/>
</dbReference>
<feature type="region of interest" description="Disordered" evidence="10">
    <location>
        <begin position="518"/>
        <end position="617"/>
    </location>
</feature>
<dbReference type="InterPro" id="IPR017441">
    <property type="entry name" value="Protein_kinase_ATP_BS"/>
</dbReference>
<evidence type="ECO:0000256" key="1">
    <source>
        <dbReference type="ARBA" id="ARBA00012425"/>
    </source>
</evidence>
<reference evidence="12 13" key="1">
    <citation type="submission" date="2017-06" db="EMBL/GenBank/DDBJ databases">
        <title>A platform for efficient transgenesis in Macrostomum lignano, a flatworm model organism for stem cell research.</title>
        <authorList>
            <person name="Berezikov E."/>
        </authorList>
    </citation>
    <scope>NUCLEOTIDE SEQUENCE [LARGE SCALE GENOMIC DNA]</scope>
    <source>
        <strain evidence="12">DV1</strain>
        <tissue evidence="12">Whole organism</tissue>
    </source>
</reference>
<evidence type="ECO:0000256" key="7">
    <source>
        <dbReference type="ARBA" id="ARBA00047811"/>
    </source>
</evidence>
<keyword evidence="6 9" id="KW-0067">ATP-binding</keyword>
<evidence type="ECO:0000256" key="9">
    <source>
        <dbReference type="PROSITE-ProRule" id="PRU10141"/>
    </source>
</evidence>
<proteinExistence type="predicted"/>
<sequence length="617" mass="69491">MEKYENLGTIGEGSYGVVMKCRRRDTGEVVAIKKFLDNEEEDKAVKKIAMREIRMLKKLKHENLVNLLEVFRRKKRLYLVFEYIDFTVLDNLERCPNGLDEKTTKKILFQVIRGVEFCHKCNTIHRDIKPENILVSRGGIVKICDFGFARSAVGENLTDYVATRWYRAPELLVGDPRYGKPVDVWAIGCLASEILTGEPLFPGDSDVDQLYHIIRCLGNLPSKYREIFQRNPLFLGMRVPESRSQEPLEKKVHKGSKMAVDLIQCCLLLDAEERYTCRQLLEHEFFQHRNFSEKFTEELRLKMRKMDGPTSSLQQQQPQQQQKQAKQSSDGESPAREVVFTKPQPVVRHGTVGEKLSQEMPPPQPPPLQTQPPPPPPQEKSRSVLGQAKKPSQIPVPIGHGKIHPVGQPHQPHHQPLQHQPATKRHQQQRSSDELMDRTALADEAPDAEPLRRDLESREMVMPPIGQAGRLTAQSNLDDSLGTVAQFSHLNSVSPAFSPATGFQDFWAASPFGRFNESGNANSNVGGAKKQPQVSRKPPFFAGHSQQAAAAGPAGHYQHHGLAGPAGSKARPQIADLRGKPPPQQVRPLPEVRTDSKLGTYHPKTKKDPWPPSLKWK</sequence>
<dbReference type="Gene3D" id="1.10.510.10">
    <property type="entry name" value="Transferase(Phosphotransferase) domain 1"/>
    <property type="match status" value="1"/>
</dbReference>
<dbReference type="OrthoDB" id="548217at2759"/>
<dbReference type="FunFam" id="1.10.510.10:FF:000624">
    <property type="entry name" value="Mitogen-activated protein kinase"/>
    <property type="match status" value="1"/>
</dbReference>
<name>A0A267F7C6_9PLAT</name>
<feature type="region of interest" description="Disordered" evidence="10">
    <location>
        <begin position="306"/>
        <end position="474"/>
    </location>
</feature>
<evidence type="ECO:0000256" key="8">
    <source>
        <dbReference type="ARBA" id="ARBA00048367"/>
    </source>
</evidence>
<keyword evidence="4 9" id="KW-0547">Nucleotide-binding</keyword>